<evidence type="ECO:0000256" key="1">
    <source>
        <dbReference type="ARBA" id="ARBA00022630"/>
    </source>
</evidence>
<dbReference type="NCBIfam" id="TIGR03560">
    <property type="entry name" value="F420_Rv1855c"/>
    <property type="match status" value="1"/>
</dbReference>
<evidence type="ECO:0000256" key="3">
    <source>
        <dbReference type="ARBA" id="ARBA00023002"/>
    </source>
</evidence>
<dbReference type="Proteomes" id="UP000034196">
    <property type="component" value="Unassembled WGS sequence"/>
</dbReference>
<dbReference type="STRING" id="1428628.WN71_013635"/>
<dbReference type="InterPro" id="IPR036661">
    <property type="entry name" value="Luciferase-like_sf"/>
</dbReference>
<organism evidence="6 7">
    <name type="scientific">Streptomyces mangrovisoli</name>
    <dbReference type="NCBI Taxonomy" id="1428628"/>
    <lineage>
        <taxon>Bacteria</taxon>
        <taxon>Bacillati</taxon>
        <taxon>Actinomycetota</taxon>
        <taxon>Actinomycetes</taxon>
        <taxon>Kitasatosporales</taxon>
        <taxon>Streptomycetaceae</taxon>
        <taxon>Streptomyces</taxon>
    </lineage>
</organism>
<dbReference type="PANTHER" id="PTHR42847">
    <property type="entry name" value="ALKANESULFONATE MONOOXYGENASE"/>
    <property type="match status" value="1"/>
</dbReference>
<gene>
    <name evidence="6" type="ORF">WN71_013635</name>
</gene>
<keyword evidence="2" id="KW-0288">FMN</keyword>
<feature type="domain" description="Luciferase-like" evidence="5">
    <location>
        <begin position="7"/>
        <end position="249"/>
    </location>
</feature>
<keyword evidence="3" id="KW-0560">Oxidoreductase</keyword>
<evidence type="ECO:0000313" key="7">
    <source>
        <dbReference type="Proteomes" id="UP000034196"/>
    </source>
</evidence>
<dbReference type="GO" id="GO:0046306">
    <property type="term" value="P:alkanesulfonate catabolic process"/>
    <property type="evidence" value="ECO:0007669"/>
    <property type="project" value="TreeGrafter"/>
</dbReference>
<dbReference type="PANTHER" id="PTHR42847:SF4">
    <property type="entry name" value="ALKANESULFONATE MONOOXYGENASE-RELATED"/>
    <property type="match status" value="1"/>
</dbReference>
<dbReference type="SUPFAM" id="SSF51679">
    <property type="entry name" value="Bacterial luciferase-like"/>
    <property type="match status" value="1"/>
</dbReference>
<keyword evidence="7" id="KW-1185">Reference proteome</keyword>
<dbReference type="RefSeq" id="WP_046589255.1">
    <property type="nucleotide sequence ID" value="NZ_LAVA02000028.1"/>
</dbReference>
<keyword evidence="1" id="KW-0285">Flavoprotein</keyword>
<dbReference type="InterPro" id="IPR050172">
    <property type="entry name" value="SsuD_RutA_monooxygenase"/>
</dbReference>
<comment type="caution">
    <text evidence="6">The sequence shown here is derived from an EMBL/GenBank/DDBJ whole genome shotgun (WGS) entry which is preliminary data.</text>
</comment>
<accession>A0A1J4NXP6</accession>
<evidence type="ECO:0000259" key="5">
    <source>
        <dbReference type="Pfam" id="PF00296"/>
    </source>
</evidence>
<dbReference type="Pfam" id="PF00296">
    <property type="entry name" value="Bac_luciferase"/>
    <property type="match status" value="1"/>
</dbReference>
<reference evidence="6" key="1">
    <citation type="submission" date="2016-10" db="EMBL/GenBank/DDBJ databases">
        <title>Genome sequence of Streptomyces mangrovisoli MUSC 149.</title>
        <authorList>
            <person name="Lee L.-H."/>
            <person name="Ser H.-L."/>
        </authorList>
    </citation>
    <scope>NUCLEOTIDE SEQUENCE [LARGE SCALE GENOMIC DNA]</scope>
    <source>
        <strain evidence="6">MUSC 149</strain>
    </source>
</reference>
<name>A0A1J4NXP6_9ACTN</name>
<dbReference type="GO" id="GO:0008726">
    <property type="term" value="F:alkanesulfonate monooxygenase activity"/>
    <property type="evidence" value="ECO:0007669"/>
    <property type="project" value="TreeGrafter"/>
</dbReference>
<proteinExistence type="predicted"/>
<dbReference type="InterPro" id="IPR019952">
    <property type="entry name" value="F420_OxRdatse_Rv1855c_pred"/>
</dbReference>
<evidence type="ECO:0000256" key="2">
    <source>
        <dbReference type="ARBA" id="ARBA00022643"/>
    </source>
</evidence>
<evidence type="ECO:0000313" key="6">
    <source>
        <dbReference type="EMBL" id="OIJ67305.1"/>
    </source>
</evidence>
<sequence>MDLRIFTEPQQGATYDTLLAVAKATEDLGFDAFFRSDHYLRMGSVDGLPGPTDAWITLAGLARETKRIRLGTLMTAGTFRLPGVLAIQVAQVDQMSGGRVELGLGAGWFEEEHTAYGIPFPKEKFARLEEQLEIVTGLWATKPGATYDFHGTHYDLTDSPALPKPAQAKIPVLVGGHGARRTPRLAARFADEFNIPFASVEDSERQFGRVRAAVEEAGRAPGDLVYSNALVVCVGKDEKEVARRAEAIGREPEELKANGLAGSPAEVVDKIGRYAAVGSSRLYLQILDLDDLDHLELISTQVQSQLS</sequence>
<dbReference type="InterPro" id="IPR011251">
    <property type="entry name" value="Luciferase-like_dom"/>
</dbReference>
<evidence type="ECO:0000256" key="4">
    <source>
        <dbReference type="ARBA" id="ARBA00023033"/>
    </source>
</evidence>
<dbReference type="EMBL" id="LAVA02000028">
    <property type="protein sequence ID" value="OIJ67305.1"/>
    <property type="molecule type" value="Genomic_DNA"/>
</dbReference>
<dbReference type="AlphaFoldDB" id="A0A1J4NXP6"/>
<keyword evidence="4" id="KW-0503">Monooxygenase</keyword>
<protein>
    <submittedName>
        <fullName evidence="6">LLM class F420-dependent oxidoreductase</fullName>
    </submittedName>
</protein>
<dbReference type="Gene3D" id="3.20.20.30">
    <property type="entry name" value="Luciferase-like domain"/>
    <property type="match status" value="1"/>
</dbReference>
<dbReference type="OrthoDB" id="143323at2"/>